<dbReference type="AlphaFoldDB" id="A0A5S3VAD1"/>
<dbReference type="RefSeq" id="WP_138591271.1">
    <property type="nucleotide sequence ID" value="NZ_PNBX01000028.1"/>
</dbReference>
<evidence type="ECO:0000313" key="2">
    <source>
        <dbReference type="EMBL" id="TMO68882.1"/>
    </source>
</evidence>
<dbReference type="Proteomes" id="UP000307217">
    <property type="component" value="Unassembled WGS sequence"/>
</dbReference>
<proteinExistence type="inferred from homology"/>
<name>A0A5S3VAD1_9GAMM</name>
<sequence length="311" mass="34035">MHIISEQQVHSNLHFDAVIAALKVGLSQPAGTPPRQVFSLSECENNHDAFAVLPAWNDEVISVKSFTYFPNNVDSGFKSLYSKIMLFDRTHGEPLALIDGTSVTLWRTAGVSALASTYLSRIDSRHLVFFGSGNLALYVIEAHISVRALNKVTLVARNKDKATSLLHTLASKFTHIEFCVGVADEATLRSADIVSCATGSHSPLFEGSWLKPGCHVDLIGNHHEDARECDTVTICRAKLFVDSRVNVLNEAGEVLLPISEGAIAKSHIIGELSELHRLNFTRMPEDISVFKSVGMALSDLLTAQLVYRLVL</sequence>
<comment type="caution">
    <text evidence="2">The sequence shown here is derived from an EMBL/GenBank/DDBJ whole genome shotgun (WGS) entry which is preliminary data.</text>
</comment>
<dbReference type="NCBIfam" id="NF004793">
    <property type="entry name" value="PRK06141.1"/>
    <property type="match status" value="1"/>
</dbReference>
<dbReference type="GO" id="GO:0016491">
    <property type="term" value="F:oxidoreductase activity"/>
    <property type="evidence" value="ECO:0007669"/>
    <property type="project" value="UniProtKB-ARBA"/>
</dbReference>
<dbReference type="InterPro" id="IPR036291">
    <property type="entry name" value="NAD(P)-bd_dom_sf"/>
</dbReference>
<reference evidence="3" key="2">
    <citation type="submission" date="2019-06" db="EMBL/GenBank/DDBJ databases">
        <title>Co-occurence of chitin degradation, pigmentation and bioactivity in marine Pseudoalteromonas.</title>
        <authorList>
            <person name="Sonnenschein E.C."/>
            <person name="Bech P.K."/>
        </authorList>
    </citation>
    <scope>NUCLEOTIDE SEQUENCE [LARGE SCALE GENOMIC DNA]</scope>
    <source>
        <strain evidence="3">S3790</strain>
    </source>
</reference>
<evidence type="ECO:0000256" key="1">
    <source>
        <dbReference type="ARBA" id="ARBA00008903"/>
    </source>
</evidence>
<dbReference type="EMBL" id="PNBX01000028">
    <property type="protein sequence ID" value="TMO68882.1"/>
    <property type="molecule type" value="Genomic_DNA"/>
</dbReference>
<evidence type="ECO:0000313" key="3">
    <source>
        <dbReference type="Proteomes" id="UP000307217"/>
    </source>
</evidence>
<comment type="similarity">
    <text evidence="1">Belongs to the ornithine cyclodeaminase/mu-crystallin family.</text>
</comment>
<dbReference type="Pfam" id="PF02423">
    <property type="entry name" value="OCD_Mu_crystall"/>
    <property type="match status" value="1"/>
</dbReference>
<dbReference type="InterPro" id="IPR023401">
    <property type="entry name" value="ODC_N"/>
</dbReference>
<accession>A0A5S3VAD1</accession>
<dbReference type="Gene3D" id="3.40.50.720">
    <property type="entry name" value="NAD(P)-binding Rossmann-like Domain"/>
    <property type="match status" value="1"/>
</dbReference>
<protein>
    <submittedName>
        <fullName evidence="2">Ornithine cyclodeaminase</fullName>
    </submittedName>
</protein>
<dbReference type="FunFam" id="3.40.50.720:FF:000311">
    <property type="entry name" value="Ornithine cyclodeaminase"/>
    <property type="match status" value="1"/>
</dbReference>
<dbReference type="InterPro" id="IPR003462">
    <property type="entry name" value="ODC_Mu_crystall"/>
</dbReference>
<dbReference type="PANTHER" id="PTHR13812">
    <property type="entry name" value="KETIMINE REDUCTASE MU-CRYSTALLIN"/>
    <property type="match status" value="1"/>
</dbReference>
<dbReference type="GO" id="GO:0005737">
    <property type="term" value="C:cytoplasm"/>
    <property type="evidence" value="ECO:0007669"/>
    <property type="project" value="TreeGrafter"/>
</dbReference>
<dbReference type="OrthoDB" id="9809203at2"/>
<gene>
    <name evidence="2" type="ORF">CWC19_07370</name>
</gene>
<reference evidence="2 3" key="1">
    <citation type="submission" date="2018-01" db="EMBL/GenBank/DDBJ databases">
        <authorList>
            <person name="Paulsen S."/>
            <person name="Gram L.K."/>
        </authorList>
    </citation>
    <scope>NUCLEOTIDE SEQUENCE [LARGE SCALE GENOMIC DNA]</scope>
    <source>
        <strain evidence="2 3">S3790</strain>
    </source>
</reference>
<dbReference type="GO" id="GO:0019752">
    <property type="term" value="P:carboxylic acid metabolic process"/>
    <property type="evidence" value="ECO:0007669"/>
    <property type="project" value="UniProtKB-ARBA"/>
</dbReference>
<dbReference type="PANTHER" id="PTHR13812:SF19">
    <property type="entry name" value="KETIMINE REDUCTASE MU-CRYSTALLIN"/>
    <property type="match status" value="1"/>
</dbReference>
<dbReference type="SUPFAM" id="SSF51735">
    <property type="entry name" value="NAD(P)-binding Rossmann-fold domains"/>
    <property type="match status" value="1"/>
</dbReference>
<dbReference type="Gene3D" id="3.30.1780.10">
    <property type="entry name" value="ornithine cyclodeaminase, domain 1"/>
    <property type="match status" value="1"/>
</dbReference>
<dbReference type="PIRSF" id="PIRSF001439">
    <property type="entry name" value="CryM"/>
    <property type="match status" value="1"/>
</dbReference>
<organism evidence="2 3">
    <name type="scientific">Pseudoalteromonas aurantia</name>
    <dbReference type="NCBI Taxonomy" id="43654"/>
    <lineage>
        <taxon>Bacteria</taxon>
        <taxon>Pseudomonadati</taxon>
        <taxon>Pseudomonadota</taxon>
        <taxon>Gammaproteobacteria</taxon>
        <taxon>Alteromonadales</taxon>
        <taxon>Pseudoalteromonadaceae</taxon>
        <taxon>Pseudoalteromonas</taxon>
    </lineage>
</organism>